<feature type="transmembrane region" description="Helical" evidence="2">
    <location>
        <begin position="364"/>
        <end position="387"/>
    </location>
</feature>
<reference evidence="3 4" key="1">
    <citation type="journal article" date="2013" name="PLoS ONE">
        <title>Predicting the Proteins of Angomonas deanei, Strigomonas culicis and Their Respective Endosymbionts Reveals New Aspects of the Trypanosomatidae Family.</title>
        <authorList>
            <person name="Motta M.C."/>
            <person name="Martins A.C."/>
            <person name="de Souza S.S."/>
            <person name="Catta-Preta C.M."/>
            <person name="Silva R."/>
            <person name="Klein C.C."/>
            <person name="de Almeida L.G."/>
            <person name="de Lima Cunha O."/>
            <person name="Ciapina L.P."/>
            <person name="Brocchi M."/>
            <person name="Colabardini A.C."/>
            <person name="de Araujo Lima B."/>
            <person name="Machado C.R."/>
            <person name="de Almeida Soares C.M."/>
            <person name="Probst C.M."/>
            <person name="de Menezes C.B."/>
            <person name="Thompson C.E."/>
            <person name="Bartholomeu D.C."/>
            <person name="Gradia D.F."/>
            <person name="Pavoni D.P."/>
            <person name="Grisard E.C."/>
            <person name="Fantinatti-Garboggini F."/>
            <person name="Marchini F.K."/>
            <person name="Rodrigues-Luiz G.F."/>
            <person name="Wagner G."/>
            <person name="Goldman G.H."/>
            <person name="Fietto J.L."/>
            <person name="Elias M.C."/>
            <person name="Goldman M.H."/>
            <person name="Sagot M.F."/>
            <person name="Pereira M."/>
            <person name="Stoco P.H."/>
            <person name="de Mendonca-Neto R.P."/>
            <person name="Teixeira S.M."/>
            <person name="Maciel T.E."/>
            <person name="de Oliveira Mendes T.A."/>
            <person name="Urmenyi T.P."/>
            <person name="de Souza W."/>
            <person name="Schenkman S."/>
            <person name="de Vasconcelos A.T."/>
        </authorList>
    </citation>
    <scope>NUCLEOTIDE SEQUENCE [LARGE SCALE GENOMIC DNA]</scope>
</reference>
<comment type="caution">
    <text evidence="3">The sequence shown here is derived from an EMBL/GenBank/DDBJ whole genome shotgun (WGS) entry which is preliminary data.</text>
</comment>
<feature type="region of interest" description="Disordered" evidence="1">
    <location>
        <begin position="466"/>
        <end position="485"/>
    </location>
</feature>
<feature type="transmembrane region" description="Helical" evidence="2">
    <location>
        <begin position="127"/>
        <end position="149"/>
    </location>
</feature>
<keyword evidence="4" id="KW-1185">Reference proteome</keyword>
<feature type="region of interest" description="Disordered" evidence="1">
    <location>
        <begin position="514"/>
        <end position="573"/>
    </location>
</feature>
<dbReference type="EMBL" id="ATMH01008914">
    <property type="protein sequence ID" value="EPY20616.1"/>
    <property type="molecule type" value="Genomic_DNA"/>
</dbReference>
<dbReference type="OrthoDB" id="271987at2759"/>
<keyword evidence="2" id="KW-0812">Transmembrane</keyword>
<evidence type="ECO:0000256" key="1">
    <source>
        <dbReference type="SAM" id="MobiDB-lite"/>
    </source>
</evidence>
<sequence>MSADSVLVFQLGGNAAASATNCAVTFNPLSAAMASVIATEMRVTLLQVVNSTGLCPSPTVLQLYKTAPIASLQATQPAGSGSSVFSPSLTFSTEGDDASFPIYATFNPNCRLQVLLLLNRQGDIKKWYVWIPTTVYTSVVTALVIPLFFFQTTIPPGLCGLLIFLIFLGFFGSCIGLVMELLLWQSSLGRMFPLPPSVTLYCCLPILYMLYMFSLLFRASNSGTLIFMAMLRLFVYGINCALCVGYWVAGYVVLGSLSIAQFFVTNAILTGYFAYVSVRFNQSPVGRIAIGQSFALLWCVPVTPFACCALAFYDLYALSRGEAYREGGLRIRDVVRVYNLQMSIPLFFFQNVCGIALLATATAYHMPLVVLLFPSLFLWGLHTIYVIDQYMRECRRWRQRGIGTGRGCYAWYLSLSAVMDYLLQGEGASAAAYKASVTQQHPPSTAEQQAFLNELAQAEVASTMRSRSRSAGRFNGNKAYPDNYVSGSPNLNNHVELYRDGAVLGVDGEEVIPFPPLPERGSHHASVDPSLYQGFSPPTRQPPSSSSDEDQDLDSSSTSSRKRVEYWPNSIER</sequence>
<protein>
    <recommendedName>
        <fullName evidence="5">Transmembrane protein</fullName>
    </recommendedName>
</protein>
<feature type="transmembrane region" description="Helical" evidence="2">
    <location>
        <begin position="251"/>
        <end position="275"/>
    </location>
</feature>
<feature type="transmembrane region" description="Helical" evidence="2">
    <location>
        <begin position="196"/>
        <end position="217"/>
    </location>
</feature>
<feature type="transmembrane region" description="Helical" evidence="2">
    <location>
        <begin position="223"/>
        <end position="244"/>
    </location>
</feature>
<dbReference type="AlphaFoldDB" id="S9V181"/>
<accession>S9V181</accession>
<evidence type="ECO:0008006" key="5">
    <source>
        <dbReference type="Google" id="ProtNLM"/>
    </source>
</evidence>
<evidence type="ECO:0000313" key="3">
    <source>
        <dbReference type="EMBL" id="EPY20616.1"/>
    </source>
</evidence>
<feature type="transmembrane region" description="Helical" evidence="2">
    <location>
        <begin position="337"/>
        <end position="358"/>
    </location>
</feature>
<gene>
    <name evidence="3" type="ORF">STCU_08914</name>
</gene>
<feature type="compositionally biased region" description="Low complexity" evidence="1">
    <location>
        <begin position="536"/>
        <end position="546"/>
    </location>
</feature>
<feature type="transmembrane region" description="Helical" evidence="2">
    <location>
        <begin position="295"/>
        <end position="316"/>
    </location>
</feature>
<dbReference type="Proteomes" id="UP000015354">
    <property type="component" value="Unassembled WGS sequence"/>
</dbReference>
<feature type="transmembrane region" description="Helical" evidence="2">
    <location>
        <begin position="161"/>
        <end position="184"/>
    </location>
</feature>
<evidence type="ECO:0000313" key="4">
    <source>
        <dbReference type="Proteomes" id="UP000015354"/>
    </source>
</evidence>
<keyword evidence="2" id="KW-0472">Membrane</keyword>
<proteinExistence type="predicted"/>
<organism evidence="3 4">
    <name type="scientific">Strigomonas culicis</name>
    <dbReference type="NCBI Taxonomy" id="28005"/>
    <lineage>
        <taxon>Eukaryota</taxon>
        <taxon>Discoba</taxon>
        <taxon>Euglenozoa</taxon>
        <taxon>Kinetoplastea</taxon>
        <taxon>Metakinetoplastina</taxon>
        <taxon>Trypanosomatida</taxon>
        <taxon>Trypanosomatidae</taxon>
        <taxon>Strigomonadinae</taxon>
        <taxon>Strigomonas</taxon>
    </lineage>
</organism>
<keyword evidence="2" id="KW-1133">Transmembrane helix</keyword>
<name>S9V181_9TRYP</name>
<evidence type="ECO:0000256" key="2">
    <source>
        <dbReference type="SAM" id="Phobius"/>
    </source>
</evidence>